<comment type="caution">
    <text evidence="2">The sequence shown here is derived from an EMBL/GenBank/DDBJ whole genome shotgun (WGS) entry which is preliminary data.</text>
</comment>
<proteinExistence type="predicted"/>
<feature type="region of interest" description="Disordered" evidence="1">
    <location>
        <begin position="1"/>
        <end position="80"/>
    </location>
</feature>
<reference evidence="2 3" key="1">
    <citation type="submission" date="2019-07" db="EMBL/GenBank/DDBJ databases">
        <title>R&amp;d 2014.</title>
        <authorList>
            <person name="Klenk H.-P."/>
        </authorList>
    </citation>
    <scope>NUCLEOTIDE SEQUENCE [LARGE SCALE GENOMIC DNA]</scope>
    <source>
        <strain evidence="2 3">DSM 43194</strain>
    </source>
</reference>
<gene>
    <name evidence="2" type="ORF">JD82_03565</name>
</gene>
<evidence type="ECO:0000313" key="3">
    <source>
        <dbReference type="Proteomes" id="UP000317303"/>
    </source>
</evidence>
<keyword evidence="3" id="KW-1185">Reference proteome</keyword>
<feature type="region of interest" description="Disordered" evidence="1">
    <location>
        <begin position="147"/>
        <end position="172"/>
    </location>
</feature>
<protein>
    <submittedName>
        <fullName evidence="2">Uncharacterized protein</fullName>
    </submittedName>
</protein>
<dbReference type="Proteomes" id="UP000317303">
    <property type="component" value="Unassembled WGS sequence"/>
</dbReference>
<name>A0A660CJB8_9PSEU</name>
<feature type="compositionally biased region" description="Low complexity" evidence="1">
    <location>
        <begin position="162"/>
        <end position="172"/>
    </location>
</feature>
<evidence type="ECO:0000313" key="2">
    <source>
        <dbReference type="EMBL" id="TWH21699.1"/>
    </source>
</evidence>
<dbReference type="EMBL" id="VLJV01000001">
    <property type="protein sequence ID" value="TWH21699.1"/>
    <property type="molecule type" value="Genomic_DNA"/>
</dbReference>
<sequence>MNHPSPYSGARSEADSRPRGAHRPLCTGSAGRPSSYSAPQREKRSSTLPRTVVHRMSTASTGLSAPCPQDVHEGPDRNAALQRAARPRTCAPLACNDVPSVWKSLCAKKSFTPAGDLGHEARVYVLGTTLPTTGDNLGDNCGRVEDGRIHSQPAPNRPPVAAPCAPHAAAPADLRERAVSTQLTTLTTTAGQKISLRRTKEKEGTRRAGDEGASRRPGRYDGPTAHALPWRPTHPVRSGSGLSPCRCVVMSTRCKLADPLLARSGVPLRSRGGKPGRALSSFELRRLGRRKDGRHEDPRRA</sequence>
<feature type="compositionally biased region" description="Basic and acidic residues" evidence="1">
    <location>
        <begin position="198"/>
        <end position="214"/>
    </location>
</feature>
<feature type="region of interest" description="Disordered" evidence="1">
    <location>
        <begin position="186"/>
        <end position="242"/>
    </location>
</feature>
<accession>A0A660CJB8</accession>
<feature type="region of interest" description="Disordered" evidence="1">
    <location>
        <begin position="264"/>
        <end position="301"/>
    </location>
</feature>
<organism evidence="2 3">
    <name type="scientific">Prauserella rugosa</name>
    <dbReference type="NCBI Taxonomy" id="43354"/>
    <lineage>
        <taxon>Bacteria</taxon>
        <taxon>Bacillati</taxon>
        <taxon>Actinomycetota</taxon>
        <taxon>Actinomycetes</taxon>
        <taxon>Pseudonocardiales</taxon>
        <taxon>Pseudonocardiaceae</taxon>
        <taxon>Prauserella</taxon>
    </lineage>
</organism>
<evidence type="ECO:0000256" key="1">
    <source>
        <dbReference type="SAM" id="MobiDB-lite"/>
    </source>
</evidence>
<dbReference type="AlphaFoldDB" id="A0A660CJB8"/>